<evidence type="ECO:0000313" key="8">
    <source>
        <dbReference type="EMBL" id="SUZ67904.1"/>
    </source>
</evidence>
<keyword evidence="4" id="KW-0560">Oxidoreductase</keyword>
<dbReference type="Pfam" id="PF00984">
    <property type="entry name" value="UDPG_MGDP_dh"/>
    <property type="match status" value="1"/>
</dbReference>
<dbReference type="InterPro" id="IPR028357">
    <property type="entry name" value="UDPglc_DH_bac"/>
</dbReference>
<dbReference type="EC" id="1.1.1.22" evidence="3"/>
<keyword evidence="5" id="KW-0520">NAD</keyword>
<comment type="pathway">
    <text evidence="1">Nucleotide-sugar biosynthesis; UDP-alpha-D-glucuronate biosynthesis; UDP-alpha-D-glucuronate from UDP-alpha-D-glucose: step 1/1.</text>
</comment>
<evidence type="ECO:0000256" key="6">
    <source>
        <dbReference type="ARBA" id="ARBA00047473"/>
    </source>
</evidence>
<dbReference type="InterPro" id="IPR036220">
    <property type="entry name" value="UDP-Glc/GDP-Man_DH_C_sf"/>
</dbReference>
<comment type="catalytic activity">
    <reaction evidence="6">
        <text>UDP-alpha-D-glucose + 2 NAD(+) + H2O = UDP-alpha-D-glucuronate + 2 NADH + 3 H(+)</text>
        <dbReference type="Rhea" id="RHEA:23596"/>
        <dbReference type="ChEBI" id="CHEBI:15377"/>
        <dbReference type="ChEBI" id="CHEBI:15378"/>
        <dbReference type="ChEBI" id="CHEBI:57540"/>
        <dbReference type="ChEBI" id="CHEBI:57945"/>
        <dbReference type="ChEBI" id="CHEBI:58052"/>
        <dbReference type="ChEBI" id="CHEBI:58885"/>
        <dbReference type="EC" id="1.1.1.22"/>
    </reaction>
</comment>
<dbReference type="GO" id="GO:0051287">
    <property type="term" value="F:NAD binding"/>
    <property type="evidence" value="ECO:0007669"/>
    <property type="project" value="InterPro"/>
</dbReference>
<dbReference type="AlphaFoldDB" id="A0A381PMQ4"/>
<evidence type="ECO:0000256" key="1">
    <source>
        <dbReference type="ARBA" id="ARBA00004701"/>
    </source>
</evidence>
<evidence type="ECO:0000259" key="7">
    <source>
        <dbReference type="SMART" id="SM00984"/>
    </source>
</evidence>
<dbReference type="SMART" id="SM00984">
    <property type="entry name" value="UDPG_MGDP_dh_C"/>
    <property type="match status" value="1"/>
</dbReference>
<proteinExistence type="inferred from homology"/>
<dbReference type="EMBL" id="UINC01001025">
    <property type="protein sequence ID" value="SUZ67904.1"/>
    <property type="molecule type" value="Genomic_DNA"/>
</dbReference>
<dbReference type="PIRSF" id="PIRSF500134">
    <property type="entry name" value="UDPglc_DH_bac"/>
    <property type="match status" value="1"/>
</dbReference>
<dbReference type="InterPro" id="IPR036291">
    <property type="entry name" value="NAD(P)-bd_dom_sf"/>
</dbReference>
<dbReference type="Pfam" id="PF03721">
    <property type="entry name" value="UDPG_MGDP_dh_N"/>
    <property type="match status" value="1"/>
</dbReference>
<evidence type="ECO:0000256" key="5">
    <source>
        <dbReference type="ARBA" id="ARBA00023027"/>
    </source>
</evidence>
<dbReference type="InterPro" id="IPR014027">
    <property type="entry name" value="UDP-Glc/GDP-Man_DH_C"/>
</dbReference>
<evidence type="ECO:0000256" key="4">
    <source>
        <dbReference type="ARBA" id="ARBA00023002"/>
    </source>
</evidence>
<dbReference type="UniPathway" id="UPA00038">
    <property type="reaction ID" value="UER00491"/>
</dbReference>
<sequence>MKRITMIGTGYVGLVSGAGISEFGHHVTCCDIDRDKIKELKSGHIPIYERGLESLVKQNVTKGRLYFSWDVHKAIQDSEIIFIAVGTPQGNDGESDLGAVESVTKTIGENLNGYKIICTKSTVPVGTGKWIEDIIRTIQPKADFDYVSNPEFLREGAAIKDFMHPDRIVIGTRTSKALDVMREVYRALYINETPILSTSVETAEMIKYASNSFLALKISYINEIANLCEAVGADVHQVAKAMGLDGRISPKFLHPGPGFGGSCFPKDTDALAATGRKNNSPLPTIEAAIKTNVSQKTRMVGKLKGLVSDFNGKTIAVLGLAFKPQTDDVREAASKVVVSELVKFGVTVNAYDPIATENFKNHFPDINYFSSWQGAVKDADACIILTEWNEFRGMDLGELKTLMREPVILDTKNILSMQELESLDFTYDNVGRRKSE</sequence>
<dbReference type="GO" id="GO:0000271">
    <property type="term" value="P:polysaccharide biosynthetic process"/>
    <property type="evidence" value="ECO:0007669"/>
    <property type="project" value="InterPro"/>
</dbReference>
<gene>
    <name evidence="8" type="ORF">METZ01_LOCUS20758</name>
</gene>
<dbReference type="InterPro" id="IPR017476">
    <property type="entry name" value="UDP-Glc/GDP-Man"/>
</dbReference>
<dbReference type="GO" id="GO:0003979">
    <property type="term" value="F:UDP-glucose 6-dehydrogenase activity"/>
    <property type="evidence" value="ECO:0007669"/>
    <property type="project" value="UniProtKB-EC"/>
</dbReference>
<dbReference type="InterPro" id="IPR001732">
    <property type="entry name" value="UDP-Glc/GDP-Man_DH_N"/>
</dbReference>
<evidence type="ECO:0000256" key="3">
    <source>
        <dbReference type="ARBA" id="ARBA00012954"/>
    </source>
</evidence>
<dbReference type="PANTHER" id="PTHR43750:SF3">
    <property type="entry name" value="UDP-GLUCOSE 6-DEHYDROGENASE TUAD"/>
    <property type="match status" value="1"/>
</dbReference>
<dbReference type="Gene3D" id="3.40.50.720">
    <property type="entry name" value="NAD(P)-binding Rossmann-like Domain"/>
    <property type="match status" value="2"/>
</dbReference>
<dbReference type="NCBIfam" id="TIGR03026">
    <property type="entry name" value="NDP-sugDHase"/>
    <property type="match status" value="1"/>
</dbReference>
<dbReference type="SUPFAM" id="SSF48179">
    <property type="entry name" value="6-phosphogluconate dehydrogenase C-terminal domain-like"/>
    <property type="match status" value="1"/>
</dbReference>
<dbReference type="InterPro" id="IPR014026">
    <property type="entry name" value="UDP-Glc/GDP-Man_DH_dimer"/>
</dbReference>
<feature type="domain" description="UDP-glucose/GDP-mannose dehydrogenase C-terminal" evidence="7">
    <location>
        <begin position="316"/>
        <end position="417"/>
    </location>
</feature>
<dbReference type="Pfam" id="PF03720">
    <property type="entry name" value="UDPG_MGDP_dh_C"/>
    <property type="match status" value="1"/>
</dbReference>
<name>A0A381PMQ4_9ZZZZ</name>
<reference evidence="8" key="1">
    <citation type="submission" date="2018-05" db="EMBL/GenBank/DDBJ databases">
        <authorList>
            <person name="Lanie J.A."/>
            <person name="Ng W.-L."/>
            <person name="Kazmierczak K.M."/>
            <person name="Andrzejewski T.M."/>
            <person name="Davidsen T.M."/>
            <person name="Wayne K.J."/>
            <person name="Tettelin H."/>
            <person name="Glass J.I."/>
            <person name="Rusch D."/>
            <person name="Podicherti R."/>
            <person name="Tsui H.-C.T."/>
            <person name="Winkler M.E."/>
        </authorList>
    </citation>
    <scope>NUCLEOTIDE SEQUENCE</scope>
</reference>
<comment type="similarity">
    <text evidence="2">Belongs to the UDP-glucose/GDP-mannose dehydrogenase family.</text>
</comment>
<evidence type="ECO:0000256" key="2">
    <source>
        <dbReference type="ARBA" id="ARBA00006601"/>
    </source>
</evidence>
<accession>A0A381PMQ4</accession>
<dbReference type="PIRSF" id="PIRSF000124">
    <property type="entry name" value="UDPglc_GDPman_dh"/>
    <property type="match status" value="1"/>
</dbReference>
<dbReference type="Gene3D" id="1.20.5.100">
    <property type="entry name" value="Cytochrome c1, transmembrane anchor, C-terminal"/>
    <property type="match status" value="1"/>
</dbReference>
<dbReference type="GO" id="GO:0006065">
    <property type="term" value="P:UDP-glucuronate biosynthetic process"/>
    <property type="evidence" value="ECO:0007669"/>
    <property type="project" value="UniProtKB-UniPathway"/>
</dbReference>
<dbReference type="SUPFAM" id="SSF52413">
    <property type="entry name" value="UDP-glucose/GDP-mannose dehydrogenase C-terminal domain"/>
    <property type="match status" value="1"/>
</dbReference>
<dbReference type="SUPFAM" id="SSF51735">
    <property type="entry name" value="NAD(P)-binding Rossmann-fold domains"/>
    <property type="match status" value="1"/>
</dbReference>
<dbReference type="InterPro" id="IPR008927">
    <property type="entry name" value="6-PGluconate_DH-like_C_sf"/>
</dbReference>
<organism evidence="8">
    <name type="scientific">marine metagenome</name>
    <dbReference type="NCBI Taxonomy" id="408172"/>
    <lineage>
        <taxon>unclassified sequences</taxon>
        <taxon>metagenomes</taxon>
        <taxon>ecological metagenomes</taxon>
    </lineage>
</organism>
<dbReference type="PANTHER" id="PTHR43750">
    <property type="entry name" value="UDP-GLUCOSE 6-DEHYDROGENASE TUAD"/>
    <property type="match status" value="1"/>
</dbReference>
<protein>
    <recommendedName>
        <fullName evidence="3">UDP-glucose 6-dehydrogenase</fullName>
        <ecNumber evidence="3">1.1.1.22</ecNumber>
    </recommendedName>
</protein>